<feature type="coiled-coil region" evidence="1">
    <location>
        <begin position="53"/>
        <end position="83"/>
    </location>
</feature>
<comment type="caution">
    <text evidence="2">The sequence shown here is derived from an EMBL/GenBank/DDBJ whole genome shotgun (WGS) entry which is preliminary data.</text>
</comment>
<reference evidence="2" key="1">
    <citation type="submission" date="2016-03" db="EMBL/GenBank/DDBJ databases">
        <title>Mechanisms controlling the formation of the plant cell surface in tip-growing cells are functionally conserved among land plants.</title>
        <authorList>
            <person name="Honkanen S."/>
            <person name="Jones V.A."/>
            <person name="Morieri G."/>
            <person name="Champion C."/>
            <person name="Hetherington A.J."/>
            <person name="Kelly S."/>
            <person name="Saint-Marcoux D."/>
            <person name="Proust H."/>
            <person name="Prescott H."/>
            <person name="Dolan L."/>
        </authorList>
    </citation>
    <scope>NUCLEOTIDE SEQUENCE [LARGE SCALE GENOMIC DNA]</scope>
    <source>
        <tissue evidence="2">Whole gametophyte</tissue>
    </source>
</reference>
<accession>A0A176W606</accession>
<evidence type="ECO:0000313" key="2">
    <source>
        <dbReference type="EMBL" id="OAE27922.1"/>
    </source>
</evidence>
<dbReference type="EMBL" id="LVLJ01001803">
    <property type="protein sequence ID" value="OAE27922.1"/>
    <property type="molecule type" value="Genomic_DNA"/>
</dbReference>
<dbReference type="AlphaFoldDB" id="A0A176W606"/>
<proteinExistence type="predicted"/>
<dbReference type="Proteomes" id="UP000077202">
    <property type="component" value="Unassembled WGS sequence"/>
</dbReference>
<evidence type="ECO:0000313" key="3">
    <source>
        <dbReference type="Proteomes" id="UP000077202"/>
    </source>
</evidence>
<keyword evidence="1" id="KW-0175">Coiled coil</keyword>
<protein>
    <submittedName>
        <fullName evidence="2">Uncharacterized protein</fullName>
    </submittedName>
</protein>
<sequence length="177" mass="20588">MARTEAHTKDMQRPNELMASLTEKTKKHEAKLASWATKLTKCETAKYSEVECRLKFDADCDRLQDQLKTVEEQLESRTRAEAEELAFRQLKKETTNSFCLRVEKCLRGFEEWKIQMLKWMKLDLLERRLMGLKISGTIRHCQLGANGSLEDAVTVASDDFAFEYSSLRAVELFRNLE</sequence>
<name>A0A176W606_MARPO</name>
<evidence type="ECO:0000256" key="1">
    <source>
        <dbReference type="SAM" id="Coils"/>
    </source>
</evidence>
<gene>
    <name evidence="2" type="ORF">AXG93_3309s1190</name>
</gene>
<keyword evidence="3" id="KW-1185">Reference proteome</keyword>
<organism evidence="2 3">
    <name type="scientific">Marchantia polymorpha subsp. ruderalis</name>
    <dbReference type="NCBI Taxonomy" id="1480154"/>
    <lineage>
        <taxon>Eukaryota</taxon>
        <taxon>Viridiplantae</taxon>
        <taxon>Streptophyta</taxon>
        <taxon>Embryophyta</taxon>
        <taxon>Marchantiophyta</taxon>
        <taxon>Marchantiopsida</taxon>
        <taxon>Marchantiidae</taxon>
        <taxon>Marchantiales</taxon>
        <taxon>Marchantiaceae</taxon>
        <taxon>Marchantia</taxon>
    </lineage>
</organism>